<dbReference type="SMART" id="SM00306">
    <property type="entry name" value="HintN"/>
    <property type="match status" value="1"/>
</dbReference>
<evidence type="ECO:0000313" key="18">
    <source>
        <dbReference type="EMBL" id="CAB3287113.1"/>
    </source>
</evidence>
<dbReference type="GO" id="GO:0004519">
    <property type="term" value="F:endonuclease activity"/>
    <property type="evidence" value="ECO:0007669"/>
    <property type="project" value="InterPro"/>
</dbReference>
<evidence type="ECO:0000256" key="4">
    <source>
        <dbReference type="ARBA" id="ARBA00007837"/>
    </source>
</evidence>
<keyword evidence="10" id="KW-0068">Autocatalytic cleavage</keyword>
<dbReference type="Pfam" id="PF14890">
    <property type="entry name" value="Intein_splicing"/>
    <property type="match status" value="1"/>
</dbReference>
<dbReference type="UniPathway" id="UPA00138"/>
<evidence type="ECO:0000256" key="2">
    <source>
        <dbReference type="ARBA" id="ARBA00002988"/>
    </source>
</evidence>
<evidence type="ECO:0000256" key="5">
    <source>
        <dbReference type="ARBA" id="ARBA00011996"/>
    </source>
</evidence>
<dbReference type="GO" id="GO:0005524">
    <property type="term" value="F:ATP binding"/>
    <property type="evidence" value="ECO:0007669"/>
    <property type="project" value="UniProtKB-KW"/>
</dbReference>
<keyword evidence="11" id="KW-0067">ATP-binding</keyword>
<dbReference type="PRINTS" id="PR00379">
    <property type="entry name" value="INTEIN"/>
</dbReference>
<dbReference type="Pfam" id="PF01326">
    <property type="entry name" value="PPDK_N"/>
    <property type="match status" value="1"/>
</dbReference>
<evidence type="ECO:0000256" key="9">
    <source>
        <dbReference type="ARBA" id="ARBA00022777"/>
    </source>
</evidence>
<dbReference type="PROSITE" id="PS50818">
    <property type="entry name" value="INTEIN_C_TER"/>
    <property type="match status" value="1"/>
</dbReference>
<dbReference type="InterPro" id="IPR006319">
    <property type="entry name" value="PEP_synth"/>
</dbReference>
<dbReference type="InterPro" id="IPR004042">
    <property type="entry name" value="Intein_endonuc_central"/>
</dbReference>
<evidence type="ECO:0000256" key="13">
    <source>
        <dbReference type="ARBA" id="ARBA00023000"/>
    </source>
</evidence>
<dbReference type="PANTHER" id="PTHR43030">
    <property type="entry name" value="PHOSPHOENOLPYRUVATE SYNTHASE"/>
    <property type="match status" value="1"/>
</dbReference>
<dbReference type="Gene3D" id="3.20.20.60">
    <property type="entry name" value="Phosphoenolpyruvate-binding domains"/>
    <property type="match status" value="1"/>
</dbReference>
<evidence type="ECO:0000256" key="1">
    <source>
        <dbReference type="ARBA" id="ARBA00001946"/>
    </source>
</evidence>
<comment type="catalytic activity">
    <reaction evidence="15">
        <text>pyruvate + ATP + H2O = phosphoenolpyruvate + AMP + phosphate + 2 H(+)</text>
        <dbReference type="Rhea" id="RHEA:11364"/>
        <dbReference type="ChEBI" id="CHEBI:15361"/>
        <dbReference type="ChEBI" id="CHEBI:15377"/>
        <dbReference type="ChEBI" id="CHEBI:15378"/>
        <dbReference type="ChEBI" id="CHEBI:30616"/>
        <dbReference type="ChEBI" id="CHEBI:43474"/>
        <dbReference type="ChEBI" id="CHEBI:58702"/>
        <dbReference type="ChEBI" id="CHEBI:456215"/>
        <dbReference type="EC" id="2.7.9.2"/>
    </reaction>
</comment>
<dbReference type="Gene3D" id="2.170.16.10">
    <property type="entry name" value="Hedgehog/Intein (Hint) domain"/>
    <property type="match status" value="1"/>
</dbReference>
<dbReference type="Gene3D" id="3.30.470.20">
    <property type="entry name" value="ATP-grasp fold, B domain"/>
    <property type="match status" value="1"/>
</dbReference>
<dbReference type="GO" id="GO:0008986">
    <property type="term" value="F:pyruvate, water dikinase activity"/>
    <property type="evidence" value="ECO:0007669"/>
    <property type="project" value="UniProtKB-EC"/>
</dbReference>
<dbReference type="GeneID" id="65882839"/>
<dbReference type="InterPro" id="IPR015813">
    <property type="entry name" value="Pyrv/PenolPyrv_kinase-like_dom"/>
</dbReference>
<dbReference type="InterPro" id="IPR003587">
    <property type="entry name" value="Hint_dom_N"/>
</dbReference>
<evidence type="ECO:0000256" key="16">
    <source>
        <dbReference type="ARBA" id="ARBA00071420"/>
    </source>
</evidence>
<sequence>MKFIAWLDELSNKDVDIAGGKGASLGEMWNAGLPVPPAFVVTADAYRYFIKETGLIDKIKEILKNLDINDTDKLNEASEKIRKMFEEVEMPDDLKLAIIEAYNKLSEICNEEDVTVAVRSSATAEDLPDASFAGQQDTYLNIKGAENVVKYVQKCFSSLFTPRAIFYREQKGFDHFKVALAVVVQKLVNSEKAGVMFTVNPITENYDELVIEAAWGLGEGVVSGSVSPDTYIVNKKTLEIIDKYIARKEIMFVKDEKGETKIVDVPEDMKEKQVLTDDEIKELAKIGINIENHYKKPMDVEWAYEKGKFYMVQARPITTLKKGKKEKKTVSEEDIESKILLKGIGASPGIATGPVKIIMDVKEIDKVKEGDILVTKMTTPDMVPAMKKAAAIITDEGGLTCIEGDAKILTDRGFMKIKDIYKLVKKGEKLKVLGLNSKTLKTEWKEVIDAQVRTAVRYEVGVYRKNKKTTDTIKITPDHKFPIFKDGGLQKIPLEDVINNNYSVLSIDYIPMIEEKYETLSDIMYLCGAILSDGHIVRKKDGRPFRVRFTQKNTEEKREFINKVLEDIKHINGEFRPFSNVRNGVVEYQTSKKQPSEILGHVEDNINTIPLYATESELIDFLAGYVDGDGCISRSRLEIYENVEHKKKIEGIILALYRIGAIPRMRVKKDTKTAVISIKNNIEKILSKTKRISIEKLNEFDSKIKVDAKLIDIAQMLPECKEYDYRGYLFKYFKNKSFIGVNKLYTYLKECKKVDTGLKSLLKKVELIKDSDIHSIRLTKINEDYGEVYNITVKANNDFDHNYVVWTKNYTPIVVFNCHAAIVSRELGTPCVVGTKKATEILKDGMIVTVDGEKGIVYEGEIKKVEEEKKSEVTTTIVQQVPIITATEVKVNVSMPEVAERAAATGADGVGLLRAEHMILGLGKHPRKILEEEGEEALIEALMEGIRKVADAFYPRPVTYRTLDAPTDEFRGLEGGENEPIEHNPMLGWRGIRRGLDEVDILKCELKAIKRLREEGYKNIEIMIPLVTHPDEVKKVKEIARDVGLELGKDIPFGIMVETPAAALIIEDFIKEGINFVSLGTNDLTQYTIAIDRNNELVSKYYKEDHPAVLKLVEYVIKTCKKHGIKTSICGQAGSRPHIVEKLVEWGIDSVSANIDAVETIRRVVARTEQKVILNFIRKSYLEKE</sequence>
<keyword evidence="9" id="KW-0418">Kinase</keyword>
<dbReference type="SUPFAM" id="SSF55608">
    <property type="entry name" value="Homing endonucleases"/>
    <property type="match status" value="1"/>
</dbReference>
<keyword evidence="12" id="KW-0460">Magnesium</keyword>
<dbReference type="InterPro" id="IPR006141">
    <property type="entry name" value="Intein_N"/>
</dbReference>
<evidence type="ECO:0000256" key="6">
    <source>
        <dbReference type="ARBA" id="ARBA00022679"/>
    </source>
</evidence>
<dbReference type="NCBIfam" id="TIGR01443">
    <property type="entry name" value="intein_Cterm"/>
    <property type="match status" value="1"/>
</dbReference>
<comment type="function">
    <text evidence="2">Catalyzes the phosphorylation of pyruvate to phosphoenolpyruvate.</text>
</comment>
<dbReference type="InterPro" id="IPR000121">
    <property type="entry name" value="PEP_util_C"/>
</dbReference>
<dbReference type="InterPro" id="IPR023151">
    <property type="entry name" value="PEP_util_CS"/>
</dbReference>
<dbReference type="InterPro" id="IPR030934">
    <property type="entry name" value="Intein_C"/>
</dbReference>
<evidence type="ECO:0000256" key="7">
    <source>
        <dbReference type="ARBA" id="ARBA00022723"/>
    </source>
</evidence>
<comment type="pathway">
    <text evidence="3">Carbohydrate biosynthesis; gluconeogenesis.</text>
</comment>
<dbReference type="Pfam" id="PF02896">
    <property type="entry name" value="PEP-utilizers_C"/>
    <property type="match status" value="1"/>
</dbReference>
<dbReference type="InterPro" id="IPR002192">
    <property type="entry name" value="PPDK_AMP/ATP-bd"/>
</dbReference>
<dbReference type="PROSITE" id="PS00742">
    <property type="entry name" value="PEP_ENZYMES_2"/>
    <property type="match status" value="1"/>
</dbReference>
<dbReference type="InterPro" id="IPR013815">
    <property type="entry name" value="ATP_grasp_subdomain_1"/>
</dbReference>
<dbReference type="InterPro" id="IPR036844">
    <property type="entry name" value="Hint_dom_sf"/>
</dbReference>
<evidence type="ECO:0000313" key="19">
    <source>
        <dbReference type="Proteomes" id="UP000679213"/>
    </source>
</evidence>
<comment type="cofactor">
    <cofactor evidence="1">
        <name>Mg(2+)</name>
        <dbReference type="ChEBI" id="CHEBI:18420"/>
    </cofactor>
</comment>
<keyword evidence="8" id="KW-0547">Nucleotide-binding</keyword>
<dbReference type="SUPFAM" id="SSF51621">
    <property type="entry name" value="Phosphoenolpyruvate/pyruvate domain"/>
    <property type="match status" value="1"/>
</dbReference>
<dbReference type="KEGG" id="mesg:MLAUSG7_0032"/>
<protein>
    <recommendedName>
        <fullName evidence="16">Probable phosphoenolpyruvate synthase</fullName>
        <ecNumber evidence="5">2.7.9.2</ecNumber>
    </recommendedName>
    <alternativeName>
        <fullName evidence="14">Pyruvate, water dikinase</fullName>
    </alternativeName>
</protein>
<dbReference type="GO" id="GO:0046872">
    <property type="term" value="F:metal ion binding"/>
    <property type="evidence" value="ECO:0007669"/>
    <property type="project" value="UniProtKB-KW"/>
</dbReference>
<evidence type="ECO:0000256" key="15">
    <source>
        <dbReference type="ARBA" id="ARBA00047700"/>
    </source>
</evidence>
<feature type="domain" description="DOD-type homing endonuclease" evidence="17">
    <location>
        <begin position="526"/>
        <end position="661"/>
    </location>
</feature>
<evidence type="ECO:0000256" key="14">
    <source>
        <dbReference type="ARBA" id="ARBA00033470"/>
    </source>
</evidence>
<dbReference type="Gene3D" id="3.30.1490.20">
    <property type="entry name" value="ATP-grasp fold, A domain"/>
    <property type="match status" value="1"/>
</dbReference>
<dbReference type="InterPro" id="IPR040442">
    <property type="entry name" value="Pyrv_kinase-like_dom_sf"/>
</dbReference>
<keyword evidence="6 18" id="KW-0808">Transferase</keyword>
<reference evidence="18 19" key="1">
    <citation type="submission" date="2020-04" db="EMBL/GenBank/DDBJ databases">
        <authorList>
            <consortium name="Genoscope - CEA"/>
            <person name="William W."/>
        </authorList>
    </citation>
    <scope>NUCLEOTIDE SEQUENCE [LARGE SCALE GENOMIC DNA]</scope>
    <source>
        <strain evidence="18 19">SG7</strain>
    </source>
</reference>
<dbReference type="InterPro" id="IPR006142">
    <property type="entry name" value="INTEIN"/>
</dbReference>
<dbReference type="RefSeq" id="WP_214399971.1">
    <property type="nucleotide sequence ID" value="NZ_LR792632.1"/>
</dbReference>
<keyword evidence="18" id="KW-0670">Pyruvate</keyword>
<dbReference type="GO" id="GO:0006094">
    <property type="term" value="P:gluconeogenesis"/>
    <property type="evidence" value="ECO:0007669"/>
    <property type="project" value="UniProtKB-UniPathway"/>
</dbReference>
<dbReference type="PRINTS" id="PR01736">
    <property type="entry name" value="PHPHTRNFRASE"/>
</dbReference>
<dbReference type="SUPFAM" id="SSF52009">
    <property type="entry name" value="Phosphohistidine domain"/>
    <property type="match status" value="1"/>
</dbReference>
<keyword evidence="19" id="KW-1185">Reference proteome</keyword>
<dbReference type="EMBL" id="LR792632">
    <property type="protein sequence ID" value="CAB3287113.1"/>
    <property type="molecule type" value="Genomic_DNA"/>
</dbReference>
<dbReference type="EC" id="2.7.9.2" evidence="5"/>
<dbReference type="Proteomes" id="UP000679213">
    <property type="component" value="Chromosome I"/>
</dbReference>
<dbReference type="SUPFAM" id="SSF51294">
    <property type="entry name" value="Hedgehog/intein (Hint) domain"/>
    <property type="match status" value="1"/>
</dbReference>
<comment type="similarity">
    <text evidence="4">Belongs to the PEP-utilizing enzyme family.</text>
</comment>
<dbReference type="CDD" id="cd00081">
    <property type="entry name" value="Hint"/>
    <property type="match status" value="1"/>
</dbReference>
<dbReference type="NCBIfam" id="TIGR01445">
    <property type="entry name" value="intein_Nterm"/>
    <property type="match status" value="1"/>
</dbReference>
<dbReference type="Gene3D" id="3.50.30.10">
    <property type="entry name" value="Phosphohistidine domain"/>
    <property type="match status" value="2"/>
</dbReference>
<dbReference type="InterPro" id="IPR027434">
    <property type="entry name" value="Homing_endonucl"/>
</dbReference>
<evidence type="ECO:0000256" key="11">
    <source>
        <dbReference type="ARBA" id="ARBA00022840"/>
    </source>
</evidence>
<evidence type="ECO:0000256" key="10">
    <source>
        <dbReference type="ARBA" id="ARBA00022813"/>
    </source>
</evidence>
<accession>A0A8D6SUC9</accession>
<dbReference type="Gene3D" id="3.10.28.10">
    <property type="entry name" value="Homing endonucleases"/>
    <property type="match status" value="1"/>
</dbReference>
<dbReference type="GO" id="GO:0016539">
    <property type="term" value="P:intein-mediated protein splicing"/>
    <property type="evidence" value="ECO:0007669"/>
    <property type="project" value="InterPro"/>
</dbReference>
<evidence type="ECO:0000256" key="8">
    <source>
        <dbReference type="ARBA" id="ARBA00022741"/>
    </source>
</evidence>
<dbReference type="SUPFAM" id="SSF56059">
    <property type="entry name" value="Glutathione synthetase ATP-binding domain-like"/>
    <property type="match status" value="1"/>
</dbReference>
<gene>
    <name evidence="18" type="primary">ppsA</name>
    <name evidence="18" type="ORF">MLAUSG7_0032</name>
</gene>
<keyword evidence="7" id="KW-0479">Metal-binding</keyword>
<dbReference type="Pfam" id="PF00391">
    <property type="entry name" value="PEP-utilizers"/>
    <property type="match status" value="2"/>
</dbReference>
<evidence type="ECO:0000259" key="17">
    <source>
        <dbReference type="PROSITE" id="PS50819"/>
    </source>
</evidence>
<dbReference type="InterPro" id="IPR008279">
    <property type="entry name" value="PEP-util_enz_mobile_dom"/>
</dbReference>
<dbReference type="PROSITE" id="PS50817">
    <property type="entry name" value="INTEIN_N_TER"/>
    <property type="match status" value="1"/>
</dbReference>
<dbReference type="AlphaFoldDB" id="A0A8D6SUC9"/>
<dbReference type="InterPro" id="IPR036637">
    <property type="entry name" value="Phosphohistidine_dom_sf"/>
</dbReference>
<evidence type="ECO:0000256" key="3">
    <source>
        <dbReference type="ARBA" id="ARBA00004742"/>
    </source>
</evidence>
<evidence type="ECO:0000256" key="12">
    <source>
        <dbReference type="ARBA" id="ARBA00022842"/>
    </source>
</evidence>
<organism evidence="18 19">
    <name type="scientific">Methanocaldococcus lauensis</name>
    <dbReference type="NCBI Taxonomy" id="2546128"/>
    <lineage>
        <taxon>Archaea</taxon>
        <taxon>Methanobacteriati</taxon>
        <taxon>Methanobacteriota</taxon>
        <taxon>Methanomada group</taxon>
        <taxon>Methanococci</taxon>
        <taxon>Methanococcales</taxon>
        <taxon>Methanocaldococcaceae</taxon>
        <taxon>Methanocaldococcus</taxon>
    </lineage>
</organism>
<name>A0A8D6SUC9_9EURY</name>
<keyword evidence="13" id="KW-0651">Protein splicing</keyword>
<dbReference type="PROSITE" id="PS50819">
    <property type="entry name" value="INTEIN_ENDONUCLEASE"/>
    <property type="match status" value="1"/>
</dbReference>
<dbReference type="PANTHER" id="PTHR43030:SF1">
    <property type="entry name" value="PHOSPHOENOLPYRUVATE SYNTHASE"/>
    <property type="match status" value="1"/>
</dbReference>
<dbReference type="FunFam" id="3.30.1490.20:FF:000010">
    <property type="entry name" value="Phosphoenolpyruvate synthase"/>
    <property type="match status" value="1"/>
</dbReference>
<proteinExistence type="inferred from homology"/>